<dbReference type="GO" id="GO:0005829">
    <property type="term" value="C:cytosol"/>
    <property type="evidence" value="ECO:0007669"/>
    <property type="project" value="TreeGrafter"/>
</dbReference>
<feature type="domain" description="Glutamyl/glutaminyl-tRNA synthetase class Ib catalytic" evidence="8">
    <location>
        <begin position="4"/>
        <end position="97"/>
    </location>
</feature>
<dbReference type="AlphaFoldDB" id="A0A420ZDT0"/>
<evidence type="ECO:0000256" key="5">
    <source>
        <dbReference type="ARBA" id="ARBA00022917"/>
    </source>
</evidence>
<dbReference type="Pfam" id="PF00749">
    <property type="entry name" value="tRNA-synt_1c"/>
    <property type="match status" value="2"/>
</dbReference>
<evidence type="ECO:0000259" key="8">
    <source>
        <dbReference type="Pfam" id="PF00749"/>
    </source>
</evidence>
<sequence>MEKKVCVRFAPSPTGPLHIGGVRTALFNYVYALANGGTFILRFEDTDKDRSEAVFENNIKDGLKWMGIEWDEEYHQSKRADIYKKYLDKLKAKDLIYEHDGGTYFRLPEKNKKIIVDDLIRGKVEFNSQDFDDVVLFKKDGSPTFHFANVVDDIDMNITHVIRGEDHLSNTPKHILLYEALGADVPKFAHIPLILNPDKSKMSKRMVSSGSSRAGDIDFEAYIKAGYLPEAMINFLAQLGWSPPDENDFFTLEELVKMFTLDRVQKAGAVFDIKNLNHINHHYLMEKSLDDYIKLAEPYITHLKGDKDLIEKALKLVQDRAQTLSEIPDLIEYFLKAPKYDGKLLIFKKSSPEQTAKGLDAALKVLEAIDERDWVETKLQQVLDNTVAAEGLLPGDVFWPVRVALSGEEGSPSPTELLAALGKDESIKRIKTAIGKLASSI</sequence>
<keyword evidence="4 7" id="KW-0067">ATP-binding</keyword>
<dbReference type="GO" id="GO:0000049">
    <property type="term" value="F:tRNA binding"/>
    <property type="evidence" value="ECO:0007669"/>
    <property type="project" value="InterPro"/>
</dbReference>
<dbReference type="SUPFAM" id="SSF52374">
    <property type="entry name" value="Nucleotidylyl transferase"/>
    <property type="match status" value="1"/>
</dbReference>
<comment type="similarity">
    <text evidence="1 7">Belongs to the class-I aminoacyl-tRNA synthetase family. Glutamate--tRNA ligase type 1 subfamily.</text>
</comment>
<gene>
    <name evidence="7 10" type="primary">gltX</name>
    <name evidence="10" type="ORF">DRH29_00380</name>
</gene>
<proteinExistence type="inferred from homology"/>
<dbReference type="NCBIfam" id="TIGR00464">
    <property type="entry name" value="gltX_bact"/>
    <property type="match status" value="1"/>
</dbReference>
<accession>A0A420ZDT0</accession>
<dbReference type="InterPro" id="IPR049940">
    <property type="entry name" value="GluQ/Sye"/>
</dbReference>
<comment type="caution">
    <text evidence="10">The sequence shown here is derived from an EMBL/GenBank/DDBJ whole genome shotgun (WGS) entry which is preliminary data.</text>
</comment>
<dbReference type="PRINTS" id="PR00987">
    <property type="entry name" value="TRNASYNTHGLU"/>
</dbReference>
<evidence type="ECO:0000313" key="10">
    <source>
        <dbReference type="EMBL" id="RLC37859.1"/>
    </source>
</evidence>
<dbReference type="InterPro" id="IPR045462">
    <property type="entry name" value="aa-tRNA-synth_I_cd-bd"/>
</dbReference>
<dbReference type="Proteomes" id="UP000281261">
    <property type="component" value="Unassembled WGS sequence"/>
</dbReference>
<organism evidence="10 11">
    <name type="scientific">candidate division Kazan bacterium</name>
    <dbReference type="NCBI Taxonomy" id="2202143"/>
    <lineage>
        <taxon>Bacteria</taxon>
        <taxon>Bacteria division Kazan-3B-28</taxon>
    </lineage>
</organism>
<keyword evidence="6 7" id="KW-0030">Aminoacyl-tRNA synthetase</keyword>
<dbReference type="InterPro" id="IPR014729">
    <property type="entry name" value="Rossmann-like_a/b/a_fold"/>
</dbReference>
<dbReference type="InterPro" id="IPR020058">
    <property type="entry name" value="Glu/Gln-tRNA-synth_Ib_cat-dom"/>
</dbReference>
<protein>
    <recommendedName>
        <fullName evidence="7">Glutamate--tRNA ligase</fullName>
        <ecNumber evidence="7">6.1.1.17</ecNumber>
    </recommendedName>
    <alternativeName>
        <fullName evidence="7">Glutamyl-tRNA synthetase</fullName>
        <shortName evidence="7">GluRS</shortName>
    </alternativeName>
</protein>
<dbReference type="EC" id="6.1.1.17" evidence="7"/>
<dbReference type="GO" id="GO:0006424">
    <property type="term" value="P:glutamyl-tRNA aminoacylation"/>
    <property type="evidence" value="ECO:0007669"/>
    <property type="project" value="UniProtKB-UniRule"/>
</dbReference>
<dbReference type="GO" id="GO:0004818">
    <property type="term" value="F:glutamate-tRNA ligase activity"/>
    <property type="evidence" value="ECO:0007669"/>
    <property type="project" value="UniProtKB-UniRule"/>
</dbReference>
<dbReference type="CDD" id="cd00808">
    <property type="entry name" value="GluRS_core"/>
    <property type="match status" value="1"/>
</dbReference>
<dbReference type="InterPro" id="IPR000924">
    <property type="entry name" value="Glu/Gln-tRNA-synth"/>
</dbReference>
<comment type="subunit">
    <text evidence="7">Monomer.</text>
</comment>
<feature type="binding site" evidence="7">
    <location>
        <position position="204"/>
    </location>
    <ligand>
        <name>ATP</name>
        <dbReference type="ChEBI" id="CHEBI:30616"/>
    </ligand>
</feature>
<dbReference type="InterPro" id="IPR033910">
    <property type="entry name" value="GluRS_core"/>
</dbReference>
<name>A0A420ZDT0_UNCK3</name>
<keyword evidence="3 7" id="KW-0547">Nucleotide-binding</keyword>
<dbReference type="InterPro" id="IPR001412">
    <property type="entry name" value="aa-tRNA-synth_I_CS"/>
</dbReference>
<feature type="domain" description="Glutamyl/glutaminyl-tRNA synthetase class Ib catalytic" evidence="8">
    <location>
        <begin position="106"/>
        <end position="277"/>
    </location>
</feature>
<dbReference type="PANTHER" id="PTHR43311:SF2">
    <property type="entry name" value="GLUTAMATE--TRNA LIGASE, MITOCHONDRIAL-RELATED"/>
    <property type="match status" value="1"/>
</dbReference>
<comment type="catalytic activity">
    <reaction evidence="7">
        <text>tRNA(Glu) + L-glutamate + ATP = L-glutamyl-tRNA(Glu) + AMP + diphosphate</text>
        <dbReference type="Rhea" id="RHEA:23540"/>
        <dbReference type="Rhea" id="RHEA-COMP:9663"/>
        <dbReference type="Rhea" id="RHEA-COMP:9680"/>
        <dbReference type="ChEBI" id="CHEBI:29985"/>
        <dbReference type="ChEBI" id="CHEBI:30616"/>
        <dbReference type="ChEBI" id="CHEBI:33019"/>
        <dbReference type="ChEBI" id="CHEBI:78442"/>
        <dbReference type="ChEBI" id="CHEBI:78520"/>
        <dbReference type="ChEBI" id="CHEBI:456215"/>
        <dbReference type="EC" id="6.1.1.17"/>
    </reaction>
</comment>
<feature type="short sequence motif" description="'KMSKS' region" evidence="7">
    <location>
        <begin position="201"/>
        <end position="205"/>
    </location>
</feature>
<dbReference type="InterPro" id="IPR004527">
    <property type="entry name" value="Glu-tRNA-ligase_bac/mito"/>
</dbReference>
<evidence type="ECO:0000256" key="4">
    <source>
        <dbReference type="ARBA" id="ARBA00022840"/>
    </source>
</evidence>
<evidence type="ECO:0000256" key="7">
    <source>
        <dbReference type="HAMAP-Rule" id="MF_00022"/>
    </source>
</evidence>
<dbReference type="GO" id="GO:0005524">
    <property type="term" value="F:ATP binding"/>
    <property type="evidence" value="ECO:0007669"/>
    <property type="project" value="UniProtKB-UniRule"/>
</dbReference>
<keyword evidence="5 7" id="KW-0648">Protein biosynthesis</keyword>
<dbReference type="Pfam" id="PF19269">
    <property type="entry name" value="Anticodon_2"/>
    <property type="match status" value="1"/>
</dbReference>
<dbReference type="Gene3D" id="3.40.50.620">
    <property type="entry name" value="HUPs"/>
    <property type="match status" value="2"/>
</dbReference>
<evidence type="ECO:0000256" key="2">
    <source>
        <dbReference type="ARBA" id="ARBA00022598"/>
    </source>
</evidence>
<dbReference type="Gene3D" id="1.10.10.350">
    <property type="match status" value="1"/>
</dbReference>
<dbReference type="SUPFAM" id="SSF48163">
    <property type="entry name" value="An anticodon-binding domain of class I aminoacyl-tRNA synthetases"/>
    <property type="match status" value="1"/>
</dbReference>
<dbReference type="HAMAP" id="MF_00022">
    <property type="entry name" value="Glu_tRNA_synth_type1"/>
    <property type="match status" value="1"/>
</dbReference>
<dbReference type="InterPro" id="IPR020751">
    <property type="entry name" value="aa-tRNA-synth_I_codon-bd_sub2"/>
</dbReference>
<keyword evidence="2 7" id="KW-0436">Ligase</keyword>
<comment type="caution">
    <text evidence="7">Lacks conserved residue(s) required for the propagation of feature annotation.</text>
</comment>
<feature type="short sequence motif" description="'HIGH' region" evidence="7">
    <location>
        <begin position="11"/>
        <end position="21"/>
    </location>
</feature>
<evidence type="ECO:0000256" key="6">
    <source>
        <dbReference type="ARBA" id="ARBA00023146"/>
    </source>
</evidence>
<feature type="domain" description="Aminoacyl-tRNA synthetase class I anticodon-binding" evidence="9">
    <location>
        <begin position="293"/>
        <end position="434"/>
    </location>
</feature>
<dbReference type="PANTHER" id="PTHR43311">
    <property type="entry name" value="GLUTAMATE--TRNA LIGASE"/>
    <property type="match status" value="1"/>
</dbReference>
<dbReference type="PROSITE" id="PS00178">
    <property type="entry name" value="AA_TRNA_LIGASE_I"/>
    <property type="match status" value="1"/>
</dbReference>
<dbReference type="InterPro" id="IPR008925">
    <property type="entry name" value="aa_tRNA-synth_I_cd-bd_sf"/>
</dbReference>
<reference evidence="10 11" key="1">
    <citation type="submission" date="2018-06" db="EMBL/GenBank/DDBJ databases">
        <title>Extensive metabolic versatility and redundancy in microbially diverse, dynamic hydrothermal sediments.</title>
        <authorList>
            <person name="Dombrowski N."/>
            <person name="Teske A."/>
            <person name="Baker B.J."/>
        </authorList>
    </citation>
    <scope>NUCLEOTIDE SEQUENCE [LARGE SCALE GENOMIC DNA]</scope>
    <source>
        <strain evidence="10">B79_G16</strain>
    </source>
</reference>
<evidence type="ECO:0000313" key="11">
    <source>
        <dbReference type="Proteomes" id="UP000281261"/>
    </source>
</evidence>
<keyword evidence="7" id="KW-0963">Cytoplasm</keyword>
<dbReference type="GO" id="GO:0008270">
    <property type="term" value="F:zinc ion binding"/>
    <property type="evidence" value="ECO:0007669"/>
    <property type="project" value="InterPro"/>
</dbReference>
<dbReference type="EMBL" id="QMNG01000001">
    <property type="protein sequence ID" value="RLC37859.1"/>
    <property type="molecule type" value="Genomic_DNA"/>
</dbReference>
<comment type="subcellular location">
    <subcellularLocation>
        <location evidence="7">Cytoplasm</location>
    </subcellularLocation>
</comment>
<evidence type="ECO:0000256" key="3">
    <source>
        <dbReference type="ARBA" id="ARBA00022741"/>
    </source>
</evidence>
<evidence type="ECO:0000256" key="1">
    <source>
        <dbReference type="ARBA" id="ARBA00007894"/>
    </source>
</evidence>
<evidence type="ECO:0000259" key="9">
    <source>
        <dbReference type="Pfam" id="PF19269"/>
    </source>
</evidence>
<comment type="function">
    <text evidence="7">Catalyzes the attachment of glutamate to tRNA(Glu) in a two-step reaction: glutamate is first activated by ATP to form Glu-AMP and then transferred to the acceptor end of tRNA(Glu).</text>
</comment>